<accession>A0A8H4PD04</accession>
<proteinExistence type="predicted"/>
<dbReference type="AlphaFoldDB" id="A0A8H4PD04"/>
<protein>
    <submittedName>
        <fullName evidence="1">Uncharacterized protein</fullName>
    </submittedName>
</protein>
<reference evidence="1 2" key="1">
    <citation type="submission" date="2020-01" db="EMBL/GenBank/DDBJ databases">
        <title>Identification and distribution of gene clusters putatively required for synthesis of sphingolipid metabolism inhibitors in phylogenetically diverse species of the filamentous fungus Fusarium.</title>
        <authorList>
            <person name="Kim H.-S."/>
            <person name="Busman M."/>
            <person name="Brown D.W."/>
            <person name="Divon H."/>
            <person name="Uhlig S."/>
            <person name="Proctor R.H."/>
        </authorList>
    </citation>
    <scope>NUCLEOTIDE SEQUENCE [LARGE SCALE GENOMIC DNA]</scope>
    <source>
        <strain evidence="1 2">NRRL 20459</strain>
    </source>
</reference>
<name>A0A8H4PD04_9HYPO</name>
<keyword evidence="2" id="KW-1185">Reference proteome</keyword>
<organism evidence="1 2">
    <name type="scientific">Fusarium albosuccineum</name>
    <dbReference type="NCBI Taxonomy" id="1237068"/>
    <lineage>
        <taxon>Eukaryota</taxon>
        <taxon>Fungi</taxon>
        <taxon>Dikarya</taxon>
        <taxon>Ascomycota</taxon>
        <taxon>Pezizomycotina</taxon>
        <taxon>Sordariomycetes</taxon>
        <taxon>Hypocreomycetidae</taxon>
        <taxon>Hypocreales</taxon>
        <taxon>Nectriaceae</taxon>
        <taxon>Fusarium</taxon>
        <taxon>Fusarium decemcellulare species complex</taxon>
    </lineage>
</organism>
<dbReference type="EMBL" id="JAADYS010000669">
    <property type="protein sequence ID" value="KAF4468000.1"/>
    <property type="molecule type" value="Genomic_DNA"/>
</dbReference>
<comment type="caution">
    <text evidence="1">The sequence shown here is derived from an EMBL/GenBank/DDBJ whole genome shotgun (WGS) entry which is preliminary data.</text>
</comment>
<sequence>MCVNVKREDDHPTVNGIRKPSRSILMDFLYFEFNIAPPKFVQDVFKRNGDDFEKSYVELSGAIDLWNVEDPPFKVATHALSEEARNKLQSHLIEKETDENVRAWITDKIDDLRETREETLWKTVTVSLVCECCYNKKSRMNMVHCQARKRHASSHSQVFMLFCVRSLTSDSGFASAVSVDMRQRSWKSGSTGFPAYPRKAVSLDSRAESGGGVFTAVSKAH</sequence>
<dbReference type="Proteomes" id="UP000554235">
    <property type="component" value="Unassembled WGS sequence"/>
</dbReference>
<evidence type="ECO:0000313" key="1">
    <source>
        <dbReference type="EMBL" id="KAF4468000.1"/>
    </source>
</evidence>
<gene>
    <name evidence="1" type="ORF">FALBO_5120</name>
</gene>
<evidence type="ECO:0000313" key="2">
    <source>
        <dbReference type="Proteomes" id="UP000554235"/>
    </source>
</evidence>